<dbReference type="PANTHER" id="PTHR43537">
    <property type="entry name" value="TRANSCRIPTIONAL REGULATOR, GNTR FAMILY"/>
    <property type="match status" value="1"/>
</dbReference>
<evidence type="ECO:0000259" key="5">
    <source>
        <dbReference type="PROSITE" id="PS50949"/>
    </source>
</evidence>
<dbReference type="Proteomes" id="UP000321389">
    <property type="component" value="Chromosome"/>
</dbReference>
<dbReference type="GO" id="GO:0003700">
    <property type="term" value="F:DNA-binding transcription factor activity"/>
    <property type="evidence" value="ECO:0007669"/>
    <property type="project" value="InterPro"/>
</dbReference>
<keyword evidence="1" id="KW-0805">Transcription regulation</keyword>
<dbReference type="InterPro" id="IPR036388">
    <property type="entry name" value="WH-like_DNA-bd_sf"/>
</dbReference>
<feature type="region of interest" description="Disordered" evidence="4">
    <location>
        <begin position="292"/>
        <end position="313"/>
    </location>
</feature>
<dbReference type="InterPro" id="IPR008920">
    <property type="entry name" value="TF_FadR/GntR_C"/>
</dbReference>
<dbReference type="OrthoDB" id="9799812at2"/>
<proteinExistence type="predicted"/>
<evidence type="ECO:0000256" key="1">
    <source>
        <dbReference type="ARBA" id="ARBA00023015"/>
    </source>
</evidence>
<dbReference type="Gene3D" id="1.20.120.530">
    <property type="entry name" value="GntR ligand-binding domain-like"/>
    <property type="match status" value="1"/>
</dbReference>
<dbReference type="AlphaFoldDB" id="A0A5B8KVW1"/>
<accession>A0A5B8KVW1</accession>
<dbReference type="SMART" id="SM00345">
    <property type="entry name" value="HTH_GNTR"/>
    <property type="match status" value="2"/>
</dbReference>
<dbReference type="PROSITE" id="PS50949">
    <property type="entry name" value="HTH_GNTR"/>
    <property type="match status" value="1"/>
</dbReference>
<evidence type="ECO:0000313" key="6">
    <source>
        <dbReference type="EMBL" id="QDY99724.1"/>
    </source>
</evidence>
<dbReference type="RefSeq" id="WP_146298378.1">
    <property type="nucleotide sequence ID" value="NZ_CP042301.2"/>
</dbReference>
<dbReference type="Gene3D" id="1.10.10.10">
    <property type="entry name" value="Winged helix-like DNA-binding domain superfamily/Winged helix DNA-binding domain"/>
    <property type="match status" value="2"/>
</dbReference>
<evidence type="ECO:0000256" key="2">
    <source>
        <dbReference type="ARBA" id="ARBA00023125"/>
    </source>
</evidence>
<dbReference type="EMBL" id="CP042301">
    <property type="protein sequence ID" value="QDY99724.1"/>
    <property type="molecule type" value="Genomic_DNA"/>
</dbReference>
<dbReference type="SUPFAM" id="SSF46785">
    <property type="entry name" value="Winged helix' DNA-binding domain"/>
    <property type="match status" value="2"/>
</dbReference>
<dbReference type="Pfam" id="PF00392">
    <property type="entry name" value="GntR"/>
    <property type="match status" value="1"/>
</dbReference>
<dbReference type="KEGG" id="niy:FQ775_04670"/>
<dbReference type="SUPFAM" id="SSF48008">
    <property type="entry name" value="GntR ligand-binding domain-like"/>
    <property type="match status" value="1"/>
</dbReference>
<evidence type="ECO:0000256" key="4">
    <source>
        <dbReference type="SAM" id="MobiDB-lite"/>
    </source>
</evidence>
<keyword evidence="7" id="KW-1185">Reference proteome</keyword>
<organism evidence="6 7">
    <name type="scientific">Nitratireductor mangrovi</name>
    <dbReference type="NCBI Taxonomy" id="2599600"/>
    <lineage>
        <taxon>Bacteria</taxon>
        <taxon>Pseudomonadati</taxon>
        <taxon>Pseudomonadota</taxon>
        <taxon>Alphaproteobacteria</taxon>
        <taxon>Hyphomicrobiales</taxon>
        <taxon>Phyllobacteriaceae</taxon>
        <taxon>Nitratireductor</taxon>
    </lineage>
</organism>
<dbReference type="SMART" id="SM00895">
    <property type="entry name" value="FCD"/>
    <property type="match status" value="1"/>
</dbReference>
<evidence type="ECO:0000313" key="7">
    <source>
        <dbReference type="Proteomes" id="UP000321389"/>
    </source>
</evidence>
<dbReference type="PRINTS" id="PR00035">
    <property type="entry name" value="HTHGNTR"/>
</dbReference>
<name>A0A5B8KVW1_9HYPH</name>
<dbReference type="InterPro" id="IPR011711">
    <property type="entry name" value="GntR_C"/>
</dbReference>
<gene>
    <name evidence="6" type="ORF">FQ775_04670</name>
</gene>
<dbReference type="GO" id="GO:0003677">
    <property type="term" value="F:DNA binding"/>
    <property type="evidence" value="ECO:0007669"/>
    <property type="project" value="UniProtKB-KW"/>
</dbReference>
<dbReference type="Pfam" id="PF07729">
    <property type="entry name" value="FCD"/>
    <property type="match status" value="1"/>
</dbReference>
<keyword evidence="2" id="KW-0238">DNA-binding</keyword>
<keyword evidence="3" id="KW-0804">Transcription</keyword>
<dbReference type="InterPro" id="IPR000524">
    <property type="entry name" value="Tscrpt_reg_HTH_GntR"/>
</dbReference>
<sequence>MKTDTVYKRAFNDAVDIVSKLNDGDPLPSENTLSRALKVSRTTVRKILSTLDDRGMIGGSGRHRVVRSVNGTVQLFPKAETVPMAAQVEKRFMEWMLRDNARPGTAINELELARQFGMATTGIREFLNRFQHFGLIEKRPNAGWVFKGFTASFALELFEIREMFELRSARAFGELPASSAQWEKIATLREEHLELLDEIEHRYHDFSDLDSRFHQLINSAAPNRFIDDFYDIITLIFHYHYQWNKQDERHRNEVAIREHLTYIEALLSRNASMIELACCAHLMSAKATLLRSTSGHDPAPDQTARRQGQVAPL</sequence>
<feature type="domain" description="HTH gntR-type" evidence="5">
    <location>
        <begin position="82"/>
        <end position="149"/>
    </location>
</feature>
<reference evidence="6" key="1">
    <citation type="submission" date="2020-04" db="EMBL/GenBank/DDBJ databases">
        <title>Nitratireductor sp. nov. isolated from mangrove soil.</title>
        <authorList>
            <person name="Ye Y."/>
        </authorList>
    </citation>
    <scope>NUCLEOTIDE SEQUENCE</scope>
    <source>
        <strain evidence="6">SY7</strain>
    </source>
</reference>
<protein>
    <submittedName>
        <fullName evidence="6">GntR family transcriptional regulator</fullName>
    </submittedName>
</protein>
<dbReference type="InterPro" id="IPR036390">
    <property type="entry name" value="WH_DNA-bd_sf"/>
</dbReference>
<dbReference type="PANTHER" id="PTHR43537:SF51">
    <property type="entry name" value="HTH-TYPE TRANSCRIPTIONAL REGULATOR LGOR-RELATED"/>
    <property type="match status" value="1"/>
</dbReference>
<evidence type="ECO:0000256" key="3">
    <source>
        <dbReference type="ARBA" id="ARBA00023163"/>
    </source>
</evidence>